<organism evidence="1 2">
    <name type="scientific">Embleya hyalina</name>
    <dbReference type="NCBI Taxonomy" id="516124"/>
    <lineage>
        <taxon>Bacteria</taxon>
        <taxon>Bacillati</taxon>
        <taxon>Actinomycetota</taxon>
        <taxon>Actinomycetes</taxon>
        <taxon>Kitasatosporales</taxon>
        <taxon>Streptomycetaceae</taxon>
        <taxon>Embleya</taxon>
    </lineage>
</organism>
<accession>A0A401Z5X0</accession>
<gene>
    <name evidence="1" type="ORF">EHYA_10049</name>
</gene>
<evidence type="ECO:0000313" key="2">
    <source>
        <dbReference type="Proteomes" id="UP000286931"/>
    </source>
</evidence>
<dbReference type="AlphaFoldDB" id="A0A401Z5X0"/>
<dbReference type="EMBL" id="BIFH01000060">
    <property type="protein sequence ID" value="GCE02272.1"/>
    <property type="molecule type" value="Genomic_DNA"/>
</dbReference>
<keyword evidence="2" id="KW-1185">Reference proteome</keyword>
<reference evidence="1 2" key="1">
    <citation type="submission" date="2018-12" db="EMBL/GenBank/DDBJ databases">
        <title>Draft genome sequence of Embleya hyalina NBRC 13850T.</title>
        <authorList>
            <person name="Komaki H."/>
            <person name="Hosoyama A."/>
            <person name="Kimura A."/>
            <person name="Ichikawa N."/>
            <person name="Tamura T."/>
        </authorList>
    </citation>
    <scope>NUCLEOTIDE SEQUENCE [LARGE SCALE GENOMIC DNA]</scope>
    <source>
        <strain evidence="1 2">NBRC 13850</strain>
    </source>
</reference>
<dbReference type="Proteomes" id="UP000286931">
    <property type="component" value="Unassembled WGS sequence"/>
</dbReference>
<protein>
    <submittedName>
        <fullName evidence="1">Uncharacterized protein</fullName>
    </submittedName>
</protein>
<name>A0A401Z5X0_9ACTN</name>
<dbReference type="InterPro" id="IPR046182">
    <property type="entry name" value="DUF6210"/>
</dbReference>
<sequence length="35" mass="3930">MANRRVYVDLNQVTEAHIPVTTEFGPGILVWSNSD</sequence>
<dbReference type="Pfam" id="PF19715">
    <property type="entry name" value="DUF6210"/>
    <property type="match status" value="1"/>
</dbReference>
<proteinExistence type="predicted"/>
<dbReference type="RefSeq" id="WP_246127414.1">
    <property type="nucleotide sequence ID" value="NZ_BIFH01000060.1"/>
</dbReference>
<evidence type="ECO:0000313" key="1">
    <source>
        <dbReference type="EMBL" id="GCE02272.1"/>
    </source>
</evidence>
<comment type="caution">
    <text evidence="1">The sequence shown here is derived from an EMBL/GenBank/DDBJ whole genome shotgun (WGS) entry which is preliminary data.</text>
</comment>